<proteinExistence type="predicted"/>
<keyword evidence="2" id="KW-1185">Reference proteome</keyword>
<evidence type="ECO:0000313" key="1">
    <source>
        <dbReference type="EMBL" id="QTF81519.1"/>
    </source>
</evidence>
<reference evidence="1 2" key="1">
    <citation type="submission" date="2021-02" db="EMBL/GenBank/DDBJ databases">
        <authorList>
            <person name="Cote T.C."/>
            <person name="Brittain A.E."/>
            <person name="Crist M.R."/>
            <person name="Ellis M.N."/>
            <person name="Hardeman P.D."/>
            <person name="Holloway T."/>
            <person name="McNeece I."/>
            <person name="Renfrow T.L."/>
            <person name="Springer T.M."/>
            <person name="St. Pierre J."/>
            <person name="Pollack M.J."/>
            <person name="Eivazova E.R."/>
            <person name="Malnak J.C."/>
            <person name="Zack K.M."/>
            <person name="Garlena R.A."/>
            <person name="Russell D.A."/>
            <person name="Jacobs-Sera D."/>
            <person name="Hatfull G.F."/>
        </authorList>
    </citation>
    <scope>NUCLEOTIDE SEQUENCE [LARGE SCALE GENOMIC DNA]</scope>
</reference>
<dbReference type="Proteomes" id="UP000664918">
    <property type="component" value="Segment"/>
</dbReference>
<gene>
    <name evidence="1" type="primary">3</name>
    <name evidence="1" type="ORF">SEA_PULCHRA_3</name>
</gene>
<name>A0A8A5LL18_9CAUD</name>
<organism evidence="1 2">
    <name type="scientific">Microbacterium phage Pulchra</name>
    <dbReference type="NCBI Taxonomy" id="2816469"/>
    <lineage>
        <taxon>Viruses</taxon>
        <taxon>Duplodnaviria</taxon>
        <taxon>Heunggongvirae</taxon>
        <taxon>Uroviricota</taxon>
        <taxon>Caudoviricetes</taxon>
        <taxon>Hodgkinviridae</taxon>
        <taxon>Quhwahvirus</taxon>
        <taxon>Quhwahvirus pulchra</taxon>
        <taxon>Quhwahvirus kaihaidragon</taxon>
    </lineage>
</organism>
<dbReference type="EMBL" id="MW601217">
    <property type="protein sequence ID" value="QTF81519.1"/>
    <property type="molecule type" value="Genomic_DNA"/>
</dbReference>
<sequence>MTANRCSERMHSIIPLSPMCIEAQCSAPATPEHEHRWVADEDWAWRMAEMRPAPSRARLWWWRARHAWSVGLDGPWLARFLIRCMYTLGLSHSPTWFGQSPARRKR</sequence>
<protein>
    <submittedName>
        <fullName evidence="1">Uncharacterized protein</fullName>
    </submittedName>
</protein>
<evidence type="ECO:0000313" key="2">
    <source>
        <dbReference type="Proteomes" id="UP000664918"/>
    </source>
</evidence>
<accession>A0A8A5LL18</accession>